<dbReference type="InterPro" id="IPR035994">
    <property type="entry name" value="Nucleoside_phosphorylase_sf"/>
</dbReference>
<sequence length="255" mass="28707">MEKSLPIHEHDYERPAIIEPTKVISPIPDMPERAVVIFYQDVIDSLNERGLLEKIVNRRSEVGLFPVYGIEYKGERVALLNPGLGAPSAAGFYDELIALGVKKTLACGSCGVLKREIPRGEIIVVESAIRDEGTSFHYVAPSREIYADPYVIEIIESTLRGLSIPYIKGKTWTTDAFYRETKKIVKRRIDEGCITVEMEASALMAVSRFRDVVFGQLLSSGDDVSGDEWDRRFHPEASSHKERVFWAALECCLRL</sequence>
<reference evidence="5 6" key="1">
    <citation type="submission" date="2017-01" db="EMBL/GenBank/DDBJ databases">
        <authorList>
            <person name="Erauso G."/>
        </authorList>
    </citation>
    <scope>NUCLEOTIDE SEQUENCE [LARGE SCALE GENOMIC DNA]</scope>
    <source>
        <strain evidence="5">MESINF1</strain>
    </source>
</reference>
<dbReference type="InterPro" id="IPR000845">
    <property type="entry name" value="Nucleoside_phosphorylase_d"/>
</dbReference>
<dbReference type="GO" id="GO:0006152">
    <property type="term" value="P:purine nucleoside catabolic process"/>
    <property type="evidence" value="ECO:0007669"/>
    <property type="project" value="TreeGrafter"/>
</dbReference>
<evidence type="ECO:0000313" key="6">
    <source>
        <dbReference type="Proteomes" id="UP000250796"/>
    </source>
</evidence>
<dbReference type="SUPFAM" id="SSF53167">
    <property type="entry name" value="Purine and uridine phosphorylases"/>
    <property type="match status" value="1"/>
</dbReference>
<dbReference type="PANTHER" id="PTHR43691">
    <property type="entry name" value="URIDINE PHOSPHORYLASE"/>
    <property type="match status" value="1"/>
</dbReference>
<gene>
    <name evidence="5" type="ORF">MESINF_0032</name>
</gene>
<dbReference type="Proteomes" id="UP000250796">
    <property type="component" value="Chromosome MESINF"/>
</dbReference>
<dbReference type="GO" id="GO:0004850">
    <property type="term" value="F:uridine phosphorylase activity"/>
    <property type="evidence" value="ECO:0007669"/>
    <property type="project" value="UniProtKB-EC"/>
</dbReference>
<dbReference type="RefSeq" id="WP_169697948.1">
    <property type="nucleotide sequence ID" value="NZ_LS974202.1"/>
</dbReference>
<proteinExistence type="predicted"/>
<evidence type="ECO:0000256" key="3">
    <source>
        <dbReference type="ARBA" id="ARBA00048447"/>
    </source>
</evidence>
<name>A0A7Z7LDB7_9BACT</name>
<dbReference type="EC" id="2.4.2.3" evidence="1"/>
<evidence type="ECO:0000256" key="2">
    <source>
        <dbReference type="ARBA" id="ARBA00021980"/>
    </source>
</evidence>
<organism evidence="5 6">
    <name type="scientific">Mesotoga infera</name>
    <dbReference type="NCBI Taxonomy" id="1236046"/>
    <lineage>
        <taxon>Bacteria</taxon>
        <taxon>Thermotogati</taxon>
        <taxon>Thermotogota</taxon>
        <taxon>Thermotogae</taxon>
        <taxon>Kosmotogales</taxon>
        <taxon>Kosmotogaceae</taxon>
        <taxon>Mesotoga</taxon>
    </lineage>
</organism>
<dbReference type="CDD" id="cd09007">
    <property type="entry name" value="NP-I_spr0068"/>
    <property type="match status" value="1"/>
</dbReference>
<evidence type="ECO:0000259" key="4">
    <source>
        <dbReference type="Pfam" id="PF01048"/>
    </source>
</evidence>
<evidence type="ECO:0000313" key="5">
    <source>
        <dbReference type="EMBL" id="SSC11481.1"/>
    </source>
</evidence>
<dbReference type="Gene3D" id="3.40.50.1580">
    <property type="entry name" value="Nucleoside phosphorylase domain"/>
    <property type="match status" value="1"/>
</dbReference>
<protein>
    <recommendedName>
        <fullName evidence="2">Uridine phosphorylase</fullName>
        <ecNumber evidence="1">2.4.2.3</ecNumber>
    </recommendedName>
</protein>
<keyword evidence="6" id="KW-1185">Reference proteome</keyword>
<dbReference type="AlphaFoldDB" id="A0A7Z7LDB7"/>
<comment type="catalytic activity">
    <reaction evidence="3">
        <text>uridine + phosphate = alpha-D-ribose 1-phosphate + uracil</text>
        <dbReference type="Rhea" id="RHEA:24388"/>
        <dbReference type="ChEBI" id="CHEBI:16704"/>
        <dbReference type="ChEBI" id="CHEBI:17568"/>
        <dbReference type="ChEBI" id="CHEBI:43474"/>
        <dbReference type="ChEBI" id="CHEBI:57720"/>
        <dbReference type="EC" id="2.4.2.3"/>
    </reaction>
</comment>
<dbReference type="EMBL" id="LS974202">
    <property type="protein sequence ID" value="SSC11481.1"/>
    <property type="molecule type" value="Genomic_DNA"/>
</dbReference>
<dbReference type="PANTHER" id="PTHR43691:SF11">
    <property type="entry name" value="FI09636P-RELATED"/>
    <property type="match status" value="1"/>
</dbReference>
<dbReference type="Pfam" id="PF01048">
    <property type="entry name" value="PNP_UDP_1"/>
    <property type="match status" value="1"/>
</dbReference>
<evidence type="ECO:0000256" key="1">
    <source>
        <dbReference type="ARBA" id="ARBA00011888"/>
    </source>
</evidence>
<feature type="domain" description="Nucleoside phosphorylase" evidence="4">
    <location>
        <begin position="60"/>
        <end position="234"/>
    </location>
</feature>
<accession>A0A7Z7LDB7</accession>
<dbReference type="GO" id="GO:0004731">
    <property type="term" value="F:purine-nucleoside phosphorylase activity"/>
    <property type="evidence" value="ECO:0007669"/>
    <property type="project" value="TreeGrafter"/>
</dbReference>
<dbReference type="GO" id="GO:0005829">
    <property type="term" value="C:cytosol"/>
    <property type="evidence" value="ECO:0007669"/>
    <property type="project" value="TreeGrafter"/>
</dbReference>
<dbReference type="KEGG" id="minf:MESINF_0032"/>